<dbReference type="Proteomes" id="UP000254346">
    <property type="component" value="Unassembled WGS sequence"/>
</dbReference>
<dbReference type="PROSITE" id="PS01229">
    <property type="entry name" value="COF_2"/>
    <property type="match status" value="1"/>
</dbReference>
<proteinExistence type="predicted"/>
<dbReference type="GO" id="GO:0000287">
    <property type="term" value="F:magnesium ion binding"/>
    <property type="evidence" value="ECO:0007669"/>
    <property type="project" value="TreeGrafter"/>
</dbReference>
<dbReference type="GO" id="GO:0005829">
    <property type="term" value="C:cytosol"/>
    <property type="evidence" value="ECO:0007669"/>
    <property type="project" value="TreeGrafter"/>
</dbReference>
<reference evidence="2 3" key="1">
    <citation type="submission" date="2018-06" db="EMBL/GenBank/DDBJ databases">
        <authorList>
            <consortium name="Pathogen Informatics"/>
            <person name="Doyle S."/>
        </authorList>
    </citation>
    <scope>NUCLEOTIDE SEQUENCE [LARGE SCALE GENOMIC DNA]</scope>
    <source>
        <strain evidence="2 3">NCTC8256</strain>
    </source>
</reference>
<keyword evidence="2" id="KW-0378">Hydrolase</keyword>
<dbReference type="Gene3D" id="3.40.50.1000">
    <property type="entry name" value="HAD superfamily/HAD-like"/>
    <property type="match status" value="1"/>
</dbReference>
<sequence length="62" mass="6634">MREVMAFGDNDNDAEMLRLAGLGVAMGNASARAKVYADSVIGRHNTPAIADFLATLSLYQCE</sequence>
<dbReference type="AlphaFoldDB" id="A0A379VZ66"/>
<gene>
    <name evidence="2" type="ORF">NCTC8256_06042</name>
</gene>
<evidence type="ECO:0000313" key="2">
    <source>
        <dbReference type="EMBL" id="SUH11965.1"/>
    </source>
</evidence>
<dbReference type="InterPro" id="IPR036412">
    <property type="entry name" value="HAD-like_sf"/>
</dbReference>
<dbReference type="PANTHER" id="PTHR10000:SF58">
    <property type="entry name" value="PYRIDOXAL PHOSPHATE PHOSPHATASE YBHA"/>
    <property type="match status" value="1"/>
</dbReference>
<dbReference type="SUPFAM" id="SSF56784">
    <property type="entry name" value="HAD-like"/>
    <property type="match status" value="1"/>
</dbReference>
<dbReference type="EMBL" id="UGXR01000001">
    <property type="protein sequence ID" value="SUH11965.1"/>
    <property type="molecule type" value="Genomic_DNA"/>
</dbReference>
<protein>
    <submittedName>
        <fullName evidence="2">Hydrolase</fullName>
    </submittedName>
</protein>
<evidence type="ECO:0000313" key="3">
    <source>
        <dbReference type="Proteomes" id="UP000254346"/>
    </source>
</evidence>
<organism evidence="2 3">
    <name type="scientific">Salmonella enterica I</name>
    <dbReference type="NCBI Taxonomy" id="59201"/>
    <lineage>
        <taxon>Bacteria</taxon>
        <taxon>Pseudomonadati</taxon>
        <taxon>Pseudomonadota</taxon>
        <taxon>Gammaproteobacteria</taxon>
        <taxon>Enterobacterales</taxon>
        <taxon>Enterobacteriaceae</taxon>
        <taxon>Salmonella</taxon>
    </lineage>
</organism>
<dbReference type="Pfam" id="PF08282">
    <property type="entry name" value="Hydrolase_3"/>
    <property type="match status" value="1"/>
</dbReference>
<keyword evidence="1" id="KW-0479">Metal-binding</keyword>
<dbReference type="InterPro" id="IPR023214">
    <property type="entry name" value="HAD_sf"/>
</dbReference>
<dbReference type="PANTHER" id="PTHR10000">
    <property type="entry name" value="PHOSPHOSERINE PHOSPHATASE"/>
    <property type="match status" value="1"/>
</dbReference>
<dbReference type="GO" id="GO:0016791">
    <property type="term" value="F:phosphatase activity"/>
    <property type="evidence" value="ECO:0007669"/>
    <property type="project" value="UniProtKB-ARBA"/>
</dbReference>
<accession>A0A379VZ66</accession>
<name>A0A379VZ66_SALET</name>
<evidence type="ECO:0000256" key="1">
    <source>
        <dbReference type="ARBA" id="ARBA00022723"/>
    </source>
</evidence>